<evidence type="ECO:0000256" key="3">
    <source>
        <dbReference type="ARBA" id="ARBA00023274"/>
    </source>
</evidence>
<keyword evidence="3 4" id="KW-0687">Ribonucleoprotein</keyword>
<reference evidence="5 6" key="1">
    <citation type="journal article" date="2022" name="bioRxiv">
        <title>Genomics of Preaxostyla Flagellates Illuminates Evolutionary Transitions and the Path Towards Mitochondrial Loss.</title>
        <authorList>
            <person name="Novak L.V.F."/>
            <person name="Treitli S.C."/>
            <person name="Pyrih J."/>
            <person name="Halakuc P."/>
            <person name="Pipaliya S.V."/>
            <person name="Vacek V."/>
            <person name="Brzon O."/>
            <person name="Soukal P."/>
            <person name="Eme L."/>
            <person name="Dacks J.B."/>
            <person name="Karnkowska A."/>
            <person name="Elias M."/>
            <person name="Hampl V."/>
        </authorList>
    </citation>
    <scope>NUCLEOTIDE SEQUENCE [LARGE SCALE GENOMIC DNA]</scope>
    <source>
        <strain evidence="5">NAU3</strain>
        <tissue evidence="5">Gut</tissue>
    </source>
</reference>
<evidence type="ECO:0000256" key="1">
    <source>
        <dbReference type="ARBA" id="ARBA00010247"/>
    </source>
</evidence>
<dbReference type="InterPro" id="IPR002673">
    <property type="entry name" value="Ribosomal_eL29"/>
</dbReference>
<dbReference type="GO" id="GO:0005840">
    <property type="term" value="C:ribosome"/>
    <property type="evidence" value="ECO:0007669"/>
    <property type="project" value="UniProtKB-KW"/>
</dbReference>
<organism evidence="5 6">
    <name type="scientific">Blattamonas nauphoetae</name>
    <dbReference type="NCBI Taxonomy" id="2049346"/>
    <lineage>
        <taxon>Eukaryota</taxon>
        <taxon>Metamonada</taxon>
        <taxon>Preaxostyla</taxon>
        <taxon>Oxymonadida</taxon>
        <taxon>Blattamonas</taxon>
    </lineage>
</organism>
<dbReference type="Proteomes" id="UP001281761">
    <property type="component" value="Unassembled WGS sequence"/>
</dbReference>
<evidence type="ECO:0000313" key="6">
    <source>
        <dbReference type="Proteomes" id="UP001281761"/>
    </source>
</evidence>
<dbReference type="EMBL" id="JARBJD010000159">
    <property type="protein sequence ID" value="KAK2949295.1"/>
    <property type="molecule type" value="Genomic_DNA"/>
</dbReference>
<evidence type="ECO:0000256" key="2">
    <source>
        <dbReference type="ARBA" id="ARBA00022980"/>
    </source>
</evidence>
<protein>
    <recommendedName>
        <fullName evidence="4">60S ribosomal protein L29</fullName>
    </recommendedName>
</protein>
<comment type="similarity">
    <text evidence="1 4">Belongs to the eukaryotic ribosomal protein eL29 family.</text>
</comment>
<dbReference type="Gene3D" id="6.10.140.1730">
    <property type="match status" value="1"/>
</dbReference>
<sequence length="91" mass="10713">MGRIIVTVCFEESLFSDYFSHKMAKSKNHTNHNQNSKAHRNGIKRVNKHVKGSIRYMDPKYLHNLKMARKHNVRHVVKKGSKWEAKAVEKK</sequence>
<name>A0ABQ9XD80_9EUKA</name>
<comment type="caution">
    <text evidence="5">The sequence shown here is derived from an EMBL/GenBank/DDBJ whole genome shotgun (WGS) entry which is preliminary data.</text>
</comment>
<keyword evidence="2 4" id="KW-0689">Ribosomal protein</keyword>
<gene>
    <name evidence="5" type="ORF">BLNAU_15776</name>
</gene>
<evidence type="ECO:0000313" key="5">
    <source>
        <dbReference type="EMBL" id="KAK2949295.1"/>
    </source>
</evidence>
<proteinExistence type="inferred from homology"/>
<accession>A0ABQ9XD80</accession>
<dbReference type="PANTHER" id="PTHR12884">
    <property type="entry name" value="60S RIBOSOMAL PROTEIN L29"/>
    <property type="match status" value="1"/>
</dbReference>
<dbReference type="PANTHER" id="PTHR12884:SF0">
    <property type="entry name" value="60S RIBOSOMAL PROTEIN L29"/>
    <property type="match status" value="1"/>
</dbReference>
<evidence type="ECO:0000256" key="4">
    <source>
        <dbReference type="RuleBase" id="RU364026"/>
    </source>
</evidence>
<keyword evidence="6" id="KW-1185">Reference proteome</keyword>
<dbReference type="Pfam" id="PF01779">
    <property type="entry name" value="Ribosomal_L29e"/>
    <property type="match status" value="1"/>
</dbReference>